<dbReference type="GO" id="GO:0003735">
    <property type="term" value="F:structural constituent of ribosome"/>
    <property type="evidence" value="ECO:0007669"/>
    <property type="project" value="InterPro"/>
</dbReference>
<dbReference type="GO" id="GO:0006412">
    <property type="term" value="P:translation"/>
    <property type="evidence" value="ECO:0007669"/>
    <property type="project" value="InterPro"/>
</dbReference>
<gene>
    <name evidence="4" type="primary">RPS1</name>
    <name evidence="4" type="ORF">LPJ61_004526</name>
</gene>
<dbReference type="EMBL" id="JANBOI010001071">
    <property type="protein sequence ID" value="KAJ1727519.1"/>
    <property type="molecule type" value="Genomic_DNA"/>
</dbReference>
<dbReference type="AlphaFoldDB" id="A0A9W7Y4N7"/>
<organism evidence="4 5">
    <name type="scientific">Coemansia biformis</name>
    <dbReference type="NCBI Taxonomy" id="1286918"/>
    <lineage>
        <taxon>Eukaryota</taxon>
        <taxon>Fungi</taxon>
        <taxon>Fungi incertae sedis</taxon>
        <taxon>Zoopagomycota</taxon>
        <taxon>Kickxellomycotina</taxon>
        <taxon>Kickxellomycetes</taxon>
        <taxon>Kickxellales</taxon>
        <taxon>Kickxellaceae</taxon>
        <taxon>Coemansia</taxon>
    </lineage>
</organism>
<name>A0A9W7Y4N7_9FUNG</name>
<protein>
    <submittedName>
        <fullName evidence="4">Ribosomal 40S subunit protein S1B</fullName>
    </submittedName>
</protein>
<evidence type="ECO:0000256" key="2">
    <source>
        <dbReference type="ARBA" id="ARBA00022980"/>
    </source>
</evidence>
<dbReference type="Proteomes" id="UP001143981">
    <property type="component" value="Unassembled WGS sequence"/>
</dbReference>
<dbReference type="GO" id="GO:0005840">
    <property type="term" value="C:ribosome"/>
    <property type="evidence" value="ECO:0007669"/>
    <property type="project" value="UniProtKB-KW"/>
</dbReference>
<dbReference type="InterPro" id="IPR001593">
    <property type="entry name" value="Ribosomal_eS1"/>
</dbReference>
<keyword evidence="5" id="KW-1185">Reference proteome</keyword>
<evidence type="ECO:0000256" key="1">
    <source>
        <dbReference type="ARBA" id="ARBA00022490"/>
    </source>
</evidence>
<dbReference type="GO" id="GO:1990904">
    <property type="term" value="C:ribonucleoprotein complex"/>
    <property type="evidence" value="ECO:0007669"/>
    <property type="project" value="UniProtKB-KW"/>
</dbReference>
<evidence type="ECO:0000256" key="3">
    <source>
        <dbReference type="ARBA" id="ARBA00023274"/>
    </source>
</evidence>
<dbReference type="PANTHER" id="PTHR11830">
    <property type="entry name" value="40S RIBOSOMAL PROTEIN S3A"/>
    <property type="match status" value="1"/>
</dbReference>
<sequence>NAVTYLKGRVFEASLGDLNKDEEQAYRKFKLVVEEVSGRNCLTNFHSMSITTDKLRSLVKKWQTMIQAHANVKTTDGYTLRLFAVAFTKRHAGQIRSTTYAQSSQVRAIRKKMVDIMTSEVASSTMREVIQKFIPESIGREIEKACQVIYPLQNVLIKKCKVIRAPKLDAQKLLESNGSLEDTGSKVKAEFKEPEIQAEV</sequence>
<evidence type="ECO:0000313" key="4">
    <source>
        <dbReference type="EMBL" id="KAJ1727519.1"/>
    </source>
</evidence>
<keyword evidence="1" id="KW-0963">Cytoplasm</keyword>
<dbReference type="Pfam" id="PF01015">
    <property type="entry name" value="Ribosomal_S3Ae"/>
    <property type="match status" value="1"/>
</dbReference>
<dbReference type="OrthoDB" id="9834376at2759"/>
<comment type="caution">
    <text evidence="4">The sequence shown here is derived from an EMBL/GenBank/DDBJ whole genome shotgun (WGS) entry which is preliminary data.</text>
</comment>
<feature type="non-terminal residue" evidence="4">
    <location>
        <position position="1"/>
    </location>
</feature>
<keyword evidence="2" id="KW-0689">Ribosomal protein</keyword>
<dbReference type="SMART" id="SM01397">
    <property type="entry name" value="Ribosomal_S3Ae"/>
    <property type="match status" value="1"/>
</dbReference>
<reference evidence="4" key="1">
    <citation type="submission" date="2022-07" db="EMBL/GenBank/DDBJ databases">
        <title>Phylogenomic reconstructions and comparative analyses of Kickxellomycotina fungi.</title>
        <authorList>
            <person name="Reynolds N.K."/>
            <person name="Stajich J.E."/>
            <person name="Barry K."/>
            <person name="Grigoriev I.V."/>
            <person name="Crous P."/>
            <person name="Smith M.E."/>
        </authorList>
    </citation>
    <scope>NUCLEOTIDE SEQUENCE</scope>
    <source>
        <strain evidence="4">BCRC 34381</strain>
    </source>
</reference>
<keyword evidence="3" id="KW-0687">Ribonucleoprotein</keyword>
<evidence type="ECO:0000313" key="5">
    <source>
        <dbReference type="Proteomes" id="UP001143981"/>
    </source>
</evidence>
<accession>A0A9W7Y4N7</accession>
<proteinExistence type="predicted"/>